<dbReference type="Gene3D" id="1.10.10.10">
    <property type="entry name" value="Winged helix-like DNA-binding domain superfamily/Winged helix DNA-binding domain"/>
    <property type="match status" value="1"/>
</dbReference>
<dbReference type="SMART" id="SM00345">
    <property type="entry name" value="HTH_GNTR"/>
    <property type="match status" value="1"/>
</dbReference>
<dbReference type="Proteomes" id="UP000219440">
    <property type="component" value="Unassembled WGS sequence"/>
</dbReference>
<dbReference type="GO" id="GO:0003700">
    <property type="term" value="F:DNA-binding transcription factor activity"/>
    <property type="evidence" value="ECO:0007669"/>
    <property type="project" value="InterPro"/>
</dbReference>
<dbReference type="PROSITE" id="PS50949">
    <property type="entry name" value="HTH_GNTR"/>
    <property type="match status" value="1"/>
</dbReference>
<sequence length="214" mass="23547">MMGQDASVITNSKVVTTVFDRVLTAIQDGTLLPGQHISDSNIAEQFGVSRTPVREAIQRLREIGLIEASSGRFTRIVDVTPEQTQHAYIVWRALYSVLVTEVVPRAPERTYNVMLRDNAQFLAALPAREARPIAKANLNFFSRLPPESENAALQRAITSVVHLLSLGSMHLPSFIDLESLSDAQRLLLGAVHDQDLAAAREAMVLLGEIEIPVL</sequence>
<gene>
    <name evidence="5" type="ORF">SAMN06296378_0695</name>
</gene>
<keyword evidence="1" id="KW-0805">Transcription regulation</keyword>
<reference evidence="5 6" key="1">
    <citation type="submission" date="2017-09" db="EMBL/GenBank/DDBJ databases">
        <authorList>
            <person name="Ehlers B."/>
            <person name="Leendertz F.H."/>
        </authorList>
    </citation>
    <scope>NUCLEOTIDE SEQUENCE [LARGE SCALE GENOMIC DNA]</scope>
    <source>
        <strain evidence="5 6">CGMCC 1.05381</strain>
    </source>
</reference>
<evidence type="ECO:0000313" key="6">
    <source>
        <dbReference type="Proteomes" id="UP000219440"/>
    </source>
</evidence>
<proteinExistence type="predicted"/>
<dbReference type="EMBL" id="OCST01000002">
    <property type="protein sequence ID" value="SOE57914.1"/>
    <property type="molecule type" value="Genomic_DNA"/>
</dbReference>
<accession>A0A2C8Z2Z2</accession>
<dbReference type="InterPro" id="IPR008920">
    <property type="entry name" value="TF_FadR/GntR_C"/>
</dbReference>
<name>A0A2C8Z2Z2_9MICO</name>
<dbReference type="InterPro" id="IPR000524">
    <property type="entry name" value="Tscrpt_reg_HTH_GntR"/>
</dbReference>
<evidence type="ECO:0000259" key="4">
    <source>
        <dbReference type="PROSITE" id="PS50949"/>
    </source>
</evidence>
<keyword evidence="6" id="KW-1185">Reference proteome</keyword>
<dbReference type="InterPro" id="IPR036390">
    <property type="entry name" value="WH_DNA-bd_sf"/>
</dbReference>
<evidence type="ECO:0000256" key="2">
    <source>
        <dbReference type="ARBA" id="ARBA00023125"/>
    </source>
</evidence>
<dbReference type="SUPFAM" id="SSF48008">
    <property type="entry name" value="GntR ligand-binding domain-like"/>
    <property type="match status" value="1"/>
</dbReference>
<dbReference type="PANTHER" id="PTHR43537:SF5">
    <property type="entry name" value="UXU OPERON TRANSCRIPTIONAL REGULATOR"/>
    <property type="match status" value="1"/>
</dbReference>
<dbReference type="PRINTS" id="PR00035">
    <property type="entry name" value="HTHGNTR"/>
</dbReference>
<keyword evidence="3" id="KW-0804">Transcription</keyword>
<feature type="domain" description="HTH gntR-type" evidence="4">
    <location>
        <begin position="12"/>
        <end position="79"/>
    </location>
</feature>
<dbReference type="CDD" id="cd07377">
    <property type="entry name" value="WHTH_GntR"/>
    <property type="match status" value="1"/>
</dbReference>
<dbReference type="SUPFAM" id="SSF46785">
    <property type="entry name" value="Winged helix' DNA-binding domain"/>
    <property type="match status" value="1"/>
</dbReference>
<organism evidence="5 6">
    <name type="scientific">Salinibacterium xinjiangense</name>
    <dbReference type="NCBI Taxonomy" id="386302"/>
    <lineage>
        <taxon>Bacteria</taxon>
        <taxon>Bacillati</taxon>
        <taxon>Actinomycetota</taxon>
        <taxon>Actinomycetes</taxon>
        <taxon>Micrococcales</taxon>
        <taxon>Microbacteriaceae</taxon>
        <taxon>Salinibacterium</taxon>
    </lineage>
</organism>
<keyword evidence="2 5" id="KW-0238">DNA-binding</keyword>
<dbReference type="PANTHER" id="PTHR43537">
    <property type="entry name" value="TRANSCRIPTIONAL REGULATOR, GNTR FAMILY"/>
    <property type="match status" value="1"/>
</dbReference>
<dbReference type="Pfam" id="PF00392">
    <property type="entry name" value="GntR"/>
    <property type="match status" value="1"/>
</dbReference>
<evidence type="ECO:0000256" key="1">
    <source>
        <dbReference type="ARBA" id="ARBA00023015"/>
    </source>
</evidence>
<dbReference type="AlphaFoldDB" id="A0A2C8Z2Z2"/>
<protein>
    <submittedName>
        <fullName evidence="5">DNA-binding transcriptional regulator, GntR family</fullName>
    </submittedName>
</protein>
<dbReference type="GO" id="GO:0003677">
    <property type="term" value="F:DNA binding"/>
    <property type="evidence" value="ECO:0007669"/>
    <property type="project" value="UniProtKB-KW"/>
</dbReference>
<dbReference type="InterPro" id="IPR036388">
    <property type="entry name" value="WH-like_DNA-bd_sf"/>
</dbReference>
<evidence type="ECO:0000313" key="5">
    <source>
        <dbReference type="EMBL" id="SOE57914.1"/>
    </source>
</evidence>
<evidence type="ECO:0000256" key="3">
    <source>
        <dbReference type="ARBA" id="ARBA00023163"/>
    </source>
</evidence>